<protein>
    <submittedName>
        <fullName evidence="1">Uncharacterized protein</fullName>
    </submittedName>
</protein>
<dbReference type="Proteomes" id="UP000324800">
    <property type="component" value="Unassembled WGS sequence"/>
</dbReference>
<proteinExistence type="predicted"/>
<dbReference type="EMBL" id="SNRW01045192">
    <property type="protein sequence ID" value="KAA6321571.1"/>
    <property type="molecule type" value="Genomic_DNA"/>
</dbReference>
<gene>
    <name evidence="1" type="ORF">EZS28_054540</name>
</gene>
<dbReference type="AlphaFoldDB" id="A0A5J4QL02"/>
<sequence>IIQTFFSILDVSIALHPITKNSLGSISGTSSAWNALLPKQGDDVAIVDIPPVQRPSNQISHNFDFNPNFNELKWNT</sequence>
<feature type="non-terminal residue" evidence="1">
    <location>
        <position position="1"/>
    </location>
</feature>
<reference evidence="1 2" key="1">
    <citation type="submission" date="2019-03" db="EMBL/GenBank/DDBJ databases">
        <title>Single cell metagenomics reveals metabolic interactions within the superorganism composed of flagellate Streblomastix strix and complex community of Bacteroidetes bacteria on its surface.</title>
        <authorList>
            <person name="Treitli S.C."/>
            <person name="Kolisko M."/>
            <person name="Husnik F."/>
            <person name="Keeling P."/>
            <person name="Hampl V."/>
        </authorList>
    </citation>
    <scope>NUCLEOTIDE SEQUENCE [LARGE SCALE GENOMIC DNA]</scope>
    <source>
        <strain evidence="1">ST1C</strain>
    </source>
</reference>
<evidence type="ECO:0000313" key="2">
    <source>
        <dbReference type="Proteomes" id="UP000324800"/>
    </source>
</evidence>
<organism evidence="1 2">
    <name type="scientific">Streblomastix strix</name>
    <dbReference type="NCBI Taxonomy" id="222440"/>
    <lineage>
        <taxon>Eukaryota</taxon>
        <taxon>Metamonada</taxon>
        <taxon>Preaxostyla</taxon>
        <taxon>Oxymonadida</taxon>
        <taxon>Streblomastigidae</taxon>
        <taxon>Streblomastix</taxon>
    </lineage>
</organism>
<name>A0A5J4QL02_9EUKA</name>
<comment type="caution">
    <text evidence="1">The sequence shown here is derived from an EMBL/GenBank/DDBJ whole genome shotgun (WGS) entry which is preliminary data.</text>
</comment>
<accession>A0A5J4QL02</accession>
<evidence type="ECO:0000313" key="1">
    <source>
        <dbReference type="EMBL" id="KAA6321571.1"/>
    </source>
</evidence>